<evidence type="ECO:0000313" key="2">
    <source>
        <dbReference type="EMBL" id="CAL5229910.1"/>
    </source>
</evidence>
<dbReference type="EMBL" id="CAXHTA020000021">
    <property type="protein sequence ID" value="CAL5229910.1"/>
    <property type="molecule type" value="Genomic_DNA"/>
</dbReference>
<gene>
    <name evidence="2" type="primary">g13332</name>
    <name evidence="2" type="ORF">VP750_LOCUS11816</name>
</gene>
<reference evidence="2 3" key="1">
    <citation type="submission" date="2024-06" db="EMBL/GenBank/DDBJ databases">
        <authorList>
            <person name="Kraege A."/>
            <person name="Thomma B."/>
        </authorList>
    </citation>
    <scope>NUCLEOTIDE SEQUENCE [LARGE SCALE GENOMIC DNA]</scope>
</reference>
<proteinExistence type="predicted"/>
<sequence>MADGGVLEVRDGTRVTPLMGILCSCCKGGNDEHEEGRRDRPLHTQPPTEQDLEARRQAADAAAARQAKFESSAGGRAAKKAMDNVKKEREADAAARNDTAKEWLS</sequence>
<feature type="compositionally biased region" description="Basic and acidic residues" evidence="1">
    <location>
        <begin position="29"/>
        <end position="42"/>
    </location>
</feature>
<evidence type="ECO:0000313" key="3">
    <source>
        <dbReference type="Proteomes" id="UP001497392"/>
    </source>
</evidence>
<organism evidence="2 3">
    <name type="scientific">Coccomyxa viridis</name>
    <dbReference type="NCBI Taxonomy" id="1274662"/>
    <lineage>
        <taxon>Eukaryota</taxon>
        <taxon>Viridiplantae</taxon>
        <taxon>Chlorophyta</taxon>
        <taxon>core chlorophytes</taxon>
        <taxon>Trebouxiophyceae</taxon>
        <taxon>Trebouxiophyceae incertae sedis</taxon>
        <taxon>Coccomyxaceae</taxon>
        <taxon>Coccomyxa</taxon>
    </lineage>
</organism>
<name>A0ABP1GCH8_9CHLO</name>
<dbReference type="Proteomes" id="UP001497392">
    <property type="component" value="Unassembled WGS sequence"/>
</dbReference>
<evidence type="ECO:0000256" key="1">
    <source>
        <dbReference type="SAM" id="MobiDB-lite"/>
    </source>
</evidence>
<keyword evidence="3" id="KW-1185">Reference proteome</keyword>
<comment type="caution">
    <text evidence="2">The sequence shown here is derived from an EMBL/GenBank/DDBJ whole genome shotgun (WGS) entry which is preliminary data.</text>
</comment>
<accession>A0ABP1GCH8</accession>
<feature type="region of interest" description="Disordered" evidence="1">
    <location>
        <begin position="27"/>
        <end position="105"/>
    </location>
</feature>
<protein>
    <submittedName>
        <fullName evidence="2">G13332 protein</fullName>
    </submittedName>
</protein>
<feature type="compositionally biased region" description="Basic and acidic residues" evidence="1">
    <location>
        <begin position="80"/>
        <end position="105"/>
    </location>
</feature>